<protein>
    <recommendedName>
        <fullName evidence="4">Capsular polysaccharide biosynthesis protein CpsC</fullName>
    </recommendedName>
</protein>
<proteinExistence type="inferred from homology"/>
<comment type="caution">
    <text evidence="14">The sequence shown here is derived from an EMBL/GenBank/DDBJ whole genome shotgun (WGS) entry which is preliminary data.</text>
</comment>
<evidence type="ECO:0000256" key="10">
    <source>
        <dbReference type="ARBA" id="ARBA00023169"/>
    </source>
</evidence>
<evidence type="ECO:0000256" key="8">
    <source>
        <dbReference type="ARBA" id="ARBA00022989"/>
    </source>
</evidence>
<comment type="function">
    <text evidence="11">Required for CpsD phosphorylation. Involved in the regulation of capsular polysaccharide biosynthesis. May be part of a complex that directs the coordinated polymerization and export to the cell surface of the capsular polysaccharide.</text>
</comment>
<evidence type="ECO:0000313" key="14">
    <source>
        <dbReference type="EMBL" id="MRI80789.1"/>
    </source>
</evidence>
<evidence type="ECO:0000256" key="7">
    <source>
        <dbReference type="ARBA" id="ARBA00022903"/>
    </source>
</evidence>
<evidence type="ECO:0000313" key="15">
    <source>
        <dbReference type="Proteomes" id="UP000469870"/>
    </source>
</evidence>
<name>A0A844BTD4_9LACT</name>
<dbReference type="AlphaFoldDB" id="A0A844BTD4"/>
<dbReference type="GO" id="GO:0004713">
    <property type="term" value="F:protein tyrosine kinase activity"/>
    <property type="evidence" value="ECO:0007669"/>
    <property type="project" value="TreeGrafter"/>
</dbReference>
<dbReference type="EMBL" id="WJQR01000002">
    <property type="protein sequence ID" value="MRI80789.1"/>
    <property type="molecule type" value="Genomic_DNA"/>
</dbReference>
<organism evidence="14 15">
    <name type="scientific">Fundicoccus ignavus</name>
    <dbReference type="NCBI Taxonomy" id="2664442"/>
    <lineage>
        <taxon>Bacteria</taxon>
        <taxon>Bacillati</taxon>
        <taxon>Bacillota</taxon>
        <taxon>Bacilli</taxon>
        <taxon>Lactobacillales</taxon>
        <taxon>Aerococcaceae</taxon>
        <taxon>Fundicoccus</taxon>
    </lineage>
</organism>
<comment type="subcellular location">
    <subcellularLocation>
        <location evidence="1">Cell membrane</location>
        <topology evidence="1">Multi-pass membrane protein</topology>
    </subcellularLocation>
</comment>
<comment type="pathway">
    <text evidence="2">Capsule biogenesis; capsule polysaccharide biosynthesis.</text>
</comment>
<sequence>MQEEISLKKLYQIAKKHIFTLLLATLAGVLVSVLVMMFFVTPQYSSQAQLLVNQQQATQAPIQYNEIQSNIQLINTYRDIITGHSVLSQVSESLDGNYSPNILREAISVTQSQNSQAFYVTATMETAEEAQMVVSEVVSTFESTVNEVYGAENASIFVLSPASFNPNKVSPSLIMYALIGAVIGLALSVVAILVIELMDTTIKDDDFLAQQGMINLGQIYELSAKELKGSRLGSVQSDGRMRERV</sequence>
<feature type="domain" description="Polysaccharide chain length determinant N-terminal" evidence="13">
    <location>
        <begin position="3"/>
        <end position="93"/>
    </location>
</feature>
<evidence type="ECO:0000256" key="6">
    <source>
        <dbReference type="ARBA" id="ARBA00022692"/>
    </source>
</evidence>
<evidence type="ECO:0000256" key="9">
    <source>
        <dbReference type="ARBA" id="ARBA00023136"/>
    </source>
</evidence>
<evidence type="ECO:0000256" key="1">
    <source>
        <dbReference type="ARBA" id="ARBA00004651"/>
    </source>
</evidence>
<evidence type="ECO:0000256" key="5">
    <source>
        <dbReference type="ARBA" id="ARBA00022475"/>
    </source>
</evidence>
<keyword evidence="8 12" id="KW-1133">Transmembrane helix</keyword>
<keyword evidence="7" id="KW-0972">Capsule biogenesis/degradation</keyword>
<accession>A0A844BTD4</accession>
<comment type="similarity">
    <text evidence="3">Belongs to the CpsC/CapA family.</text>
</comment>
<keyword evidence="9 12" id="KW-0472">Membrane</keyword>
<keyword evidence="10" id="KW-0270">Exopolysaccharide synthesis</keyword>
<evidence type="ECO:0000259" key="13">
    <source>
        <dbReference type="Pfam" id="PF02706"/>
    </source>
</evidence>
<feature type="transmembrane region" description="Helical" evidence="12">
    <location>
        <begin position="21"/>
        <end position="40"/>
    </location>
</feature>
<gene>
    <name evidence="14" type="ORF">GIY11_01925</name>
</gene>
<reference evidence="14 15" key="1">
    <citation type="submission" date="2019-11" db="EMBL/GenBank/DDBJ databases">
        <title>Characterisation of Fundicoccus ignavus gen. nov. sp. nov., a novel genus of the family Aerococcaceae isolated from bulk tank milk.</title>
        <authorList>
            <person name="Siebert A."/>
            <person name="Huptas C."/>
            <person name="Wenning M."/>
            <person name="Scherer S."/>
            <person name="Doll E.V."/>
        </authorList>
    </citation>
    <scope>NUCLEOTIDE SEQUENCE [LARGE SCALE GENOMIC DNA]</scope>
    <source>
        <strain evidence="14 15">DSM 109653</strain>
    </source>
</reference>
<keyword evidence="6 12" id="KW-0812">Transmembrane</keyword>
<dbReference type="InterPro" id="IPR003856">
    <property type="entry name" value="LPS_length_determ_N"/>
</dbReference>
<evidence type="ECO:0000256" key="3">
    <source>
        <dbReference type="ARBA" id="ARBA00006683"/>
    </source>
</evidence>
<dbReference type="InterPro" id="IPR050445">
    <property type="entry name" value="Bact_polysacc_biosynth/exp"/>
</dbReference>
<dbReference type="PANTHER" id="PTHR32309:SF13">
    <property type="entry name" value="FERRIC ENTEROBACTIN TRANSPORT PROTEIN FEPE"/>
    <property type="match status" value="1"/>
</dbReference>
<feature type="transmembrane region" description="Helical" evidence="12">
    <location>
        <begin position="173"/>
        <end position="195"/>
    </location>
</feature>
<evidence type="ECO:0000256" key="4">
    <source>
        <dbReference type="ARBA" id="ARBA00020739"/>
    </source>
</evidence>
<dbReference type="RefSeq" id="WP_153861272.1">
    <property type="nucleotide sequence ID" value="NZ_WJQR01000002.1"/>
</dbReference>
<evidence type="ECO:0000256" key="12">
    <source>
        <dbReference type="SAM" id="Phobius"/>
    </source>
</evidence>
<dbReference type="PANTHER" id="PTHR32309">
    <property type="entry name" value="TYROSINE-PROTEIN KINASE"/>
    <property type="match status" value="1"/>
</dbReference>
<dbReference type="Pfam" id="PF02706">
    <property type="entry name" value="Wzz"/>
    <property type="match status" value="1"/>
</dbReference>
<evidence type="ECO:0000256" key="11">
    <source>
        <dbReference type="ARBA" id="ARBA00045736"/>
    </source>
</evidence>
<dbReference type="GO" id="GO:0005886">
    <property type="term" value="C:plasma membrane"/>
    <property type="evidence" value="ECO:0007669"/>
    <property type="project" value="UniProtKB-SubCell"/>
</dbReference>
<keyword evidence="5" id="KW-1003">Cell membrane</keyword>
<dbReference type="GO" id="GO:0000271">
    <property type="term" value="P:polysaccharide biosynthetic process"/>
    <property type="evidence" value="ECO:0007669"/>
    <property type="project" value="UniProtKB-KW"/>
</dbReference>
<evidence type="ECO:0000256" key="2">
    <source>
        <dbReference type="ARBA" id="ARBA00005132"/>
    </source>
</evidence>
<dbReference type="Proteomes" id="UP000469870">
    <property type="component" value="Unassembled WGS sequence"/>
</dbReference>